<protein>
    <submittedName>
        <fullName evidence="2">Uncharacterized protein</fullName>
    </submittedName>
</protein>
<keyword evidence="1" id="KW-0175">Coiled coil</keyword>
<keyword evidence="3" id="KW-1185">Reference proteome</keyword>
<organism evidence="2 3">
    <name type="scientific">Fraxinus pennsylvanica</name>
    <dbReference type="NCBI Taxonomy" id="56036"/>
    <lineage>
        <taxon>Eukaryota</taxon>
        <taxon>Viridiplantae</taxon>
        <taxon>Streptophyta</taxon>
        <taxon>Embryophyta</taxon>
        <taxon>Tracheophyta</taxon>
        <taxon>Spermatophyta</taxon>
        <taxon>Magnoliopsida</taxon>
        <taxon>eudicotyledons</taxon>
        <taxon>Gunneridae</taxon>
        <taxon>Pentapetalae</taxon>
        <taxon>asterids</taxon>
        <taxon>lamiids</taxon>
        <taxon>Lamiales</taxon>
        <taxon>Oleaceae</taxon>
        <taxon>Oleeae</taxon>
        <taxon>Fraxinus</taxon>
    </lineage>
</organism>
<dbReference type="AlphaFoldDB" id="A0AAD2DMX7"/>
<evidence type="ECO:0000256" key="1">
    <source>
        <dbReference type="SAM" id="Coils"/>
    </source>
</evidence>
<evidence type="ECO:0000313" key="3">
    <source>
        <dbReference type="Proteomes" id="UP000834106"/>
    </source>
</evidence>
<feature type="coiled-coil region" evidence="1">
    <location>
        <begin position="97"/>
        <end position="131"/>
    </location>
</feature>
<proteinExistence type="predicted"/>
<gene>
    <name evidence="2" type="ORF">FPE_LOCUS7942</name>
</gene>
<evidence type="ECO:0000313" key="2">
    <source>
        <dbReference type="EMBL" id="CAI9760512.1"/>
    </source>
</evidence>
<accession>A0AAD2DMX7</accession>
<sequence>MVLQRTVRGRHVHTLFKLQSPSLYFTNPRILTSISTNRIYFSFLSSIFQRNFSLLAHYEHKESGNCEEKSQKAKERLSVYFKQAVGLSGDIRNSESEIETDTHNAELKKKLKKLEEELRGLNEEKPREILKTKIPSLDGVSKNQVKSRLYTLFTNNGLKKNEKSGEIYAYGIEDPRVYKKLSPDLESFVYHLYKDGYFKNSNFLRKNKYDPTCFENGYAREFIKHAAVTFGKDNQEIAKWLSASDLKKVALFGCPSLGKKTVFSSKRLRGFFNIQEHTVCQKCPLKMSCKLANKIGLKDDTKILYLADVMKVIIMYAMESVPPELTVSDEIKNSVNRLLKEVIRLGCNVS</sequence>
<dbReference type="EMBL" id="OU503039">
    <property type="protein sequence ID" value="CAI9760512.1"/>
    <property type="molecule type" value="Genomic_DNA"/>
</dbReference>
<dbReference type="Proteomes" id="UP000834106">
    <property type="component" value="Chromosome 4"/>
</dbReference>
<name>A0AAD2DMX7_9LAMI</name>
<reference evidence="2" key="1">
    <citation type="submission" date="2023-05" db="EMBL/GenBank/DDBJ databases">
        <authorList>
            <person name="Huff M."/>
        </authorList>
    </citation>
    <scope>NUCLEOTIDE SEQUENCE</scope>
</reference>